<dbReference type="NCBIfam" id="TIGR00229">
    <property type="entry name" value="sensory_box"/>
    <property type="match status" value="1"/>
</dbReference>
<dbReference type="PANTHER" id="PTHR33121">
    <property type="entry name" value="CYCLIC DI-GMP PHOSPHODIESTERASE PDEF"/>
    <property type="match status" value="1"/>
</dbReference>
<dbReference type="InterPro" id="IPR035919">
    <property type="entry name" value="EAL_sf"/>
</dbReference>
<dbReference type="CDD" id="cd01948">
    <property type="entry name" value="EAL"/>
    <property type="match status" value="1"/>
</dbReference>
<dbReference type="Gene3D" id="3.30.70.270">
    <property type="match status" value="1"/>
</dbReference>
<dbReference type="InterPro" id="IPR035965">
    <property type="entry name" value="PAS-like_dom_sf"/>
</dbReference>
<dbReference type="SMART" id="SM00091">
    <property type="entry name" value="PAS"/>
    <property type="match status" value="1"/>
</dbReference>
<feature type="domain" description="EAL" evidence="2">
    <location>
        <begin position="448"/>
        <end position="696"/>
    </location>
</feature>
<sequence length="696" mass="76349">MSKKTDNALRLVIVDGRVEDAEALVSGLRNSGIAVRPVRAATREELSAALAGPADLVLAALNVPSLAFEETMQLVTGTGKDLPVIAIADRLDENEYDAVLTAGARALALRHRPQQVLSRVRNEWDDLEARRAQRRLEARVRETERRCDALIESSRDPIAYVHEGMHIRANSAYLEMFGYDSFEDIEGMSLLDMVGPQYVEDFKQLLKSLARGEPPPPRYELEARDLEGNAFAASMEFTQAQYEGESCLQVVFRRQEFDPELAQELEELRQRDQVTGLLNRPTFLLSLEDAVGDAGQNNGQHGLLMIEPDHYHRLLGDIGLDSADALLSAIAERLRQTLAAELADGRAVAARFSEHTLAVLLRNSDYAATAAVAERIREAFSADVVSIGTRSSVITASIGGVQIGEKIASVSQVLAKAAQGVESSSGVGGNRVEIFDPAAMDRAEQEHVRAWVARLRDALDNNRLVLHYQPIINLQGDTGATYEALMRLDPGDGQLISPNAFLQIAEEHGLLGEIDRAVVGQAIAVLGQRIAANRPTTLLVKVSQAALDDPSLADFIGQQLQAHGVPGEYLVLELPEAKVFTHLKATQAFAEAIGRFDSRLALEQFGVGLDSFQLLTHLKPNMLKIDRSFIEDLPRNEDNQAKVREIAKRAREMGIRTIAEYVQDAASMSILFSSGVDYVEGHFLAMASPVMNYDFE</sequence>
<comment type="caution">
    <text evidence="4">The sequence shown here is derived from an EMBL/GenBank/DDBJ whole genome shotgun (WGS) entry which is preliminary data.</text>
</comment>
<dbReference type="OrthoDB" id="7052318at2"/>
<dbReference type="InterPro" id="IPR000160">
    <property type="entry name" value="GGDEF_dom"/>
</dbReference>
<dbReference type="PANTHER" id="PTHR33121:SF79">
    <property type="entry name" value="CYCLIC DI-GMP PHOSPHODIESTERASE PDED-RELATED"/>
    <property type="match status" value="1"/>
</dbReference>
<dbReference type="AlphaFoldDB" id="A0A5C5U6P8"/>
<evidence type="ECO:0000313" key="4">
    <source>
        <dbReference type="EMBL" id="TWT21634.1"/>
    </source>
</evidence>
<dbReference type="InterPro" id="IPR029787">
    <property type="entry name" value="Nucleotide_cyclase"/>
</dbReference>
<dbReference type="Pfam" id="PF00563">
    <property type="entry name" value="EAL"/>
    <property type="match status" value="1"/>
</dbReference>
<dbReference type="SUPFAM" id="SSF52172">
    <property type="entry name" value="CheY-like"/>
    <property type="match status" value="1"/>
</dbReference>
<dbReference type="InterPro" id="IPR011006">
    <property type="entry name" value="CheY-like_superfamily"/>
</dbReference>
<keyword evidence="5" id="KW-1185">Reference proteome</keyword>
<dbReference type="PROSITE" id="PS50883">
    <property type="entry name" value="EAL"/>
    <property type="match status" value="1"/>
</dbReference>
<dbReference type="Gene3D" id="3.30.450.20">
    <property type="entry name" value="PAS domain"/>
    <property type="match status" value="1"/>
</dbReference>
<dbReference type="RefSeq" id="WP_146309722.1">
    <property type="nucleotide sequence ID" value="NZ_VOHE01000001.1"/>
</dbReference>
<accession>A0A5C5U6P8</accession>
<dbReference type="SUPFAM" id="SSF55073">
    <property type="entry name" value="Nucleotide cyclase"/>
    <property type="match status" value="1"/>
</dbReference>
<evidence type="ECO:0000259" key="3">
    <source>
        <dbReference type="PROSITE" id="PS50887"/>
    </source>
</evidence>
<dbReference type="Gene3D" id="3.40.50.2300">
    <property type="match status" value="1"/>
</dbReference>
<dbReference type="Gene3D" id="3.20.20.450">
    <property type="entry name" value="EAL domain"/>
    <property type="match status" value="1"/>
</dbReference>
<dbReference type="InterPro" id="IPR050706">
    <property type="entry name" value="Cyclic-di-GMP_PDE-like"/>
</dbReference>
<dbReference type="CDD" id="cd00130">
    <property type="entry name" value="PAS"/>
    <property type="match status" value="1"/>
</dbReference>
<dbReference type="SMART" id="SM00267">
    <property type="entry name" value="GGDEF"/>
    <property type="match status" value="1"/>
</dbReference>
<proteinExistence type="predicted"/>
<dbReference type="GO" id="GO:0071111">
    <property type="term" value="F:cyclic-guanylate-specific phosphodiesterase activity"/>
    <property type="evidence" value="ECO:0007669"/>
    <property type="project" value="InterPro"/>
</dbReference>
<protein>
    <submittedName>
        <fullName evidence="4">EAL domain-containing protein</fullName>
    </submittedName>
</protein>
<dbReference type="SUPFAM" id="SSF55785">
    <property type="entry name" value="PYP-like sensor domain (PAS domain)"/>
    <property type="match status" value="1"/>
</dbReference>
<reference evidence="4 5" key="1">
    <citation type="submission" date="2019-07" db="EMBL/GenBank/DDBJ databases">
        <title>Luteimonas sp. YD-1 nov., isolated from acidic soil.</title>
        <authorList>
            <person name="Zhou J."/>
        </authorList>
    </citation>
    <scope>NUCLEOTIDE SEQUENCE [LARGE SCALE GENOMIC DNA]</scope>
    <source>
        <strain evidence="4 5">YD-1</strain>
    </source>
</reference>
<evidence type="ECO:0000313" key="5">
    <source>
        <dbReference type="Proteomes" id="UP000315949"/>
    </source>
</evidence>
<dbReference type="InterPro" id="IPR043128">
    <property type="entry name" value="Rev_trsase/Diguanyl_cyclase"/>
</dbReference>
<dbReference type="InterPro" id="IPR001633">
    <property type="entry name" value="EAL_dom"/>
</dbReference>
<dbReference type="SMART" id="SM00052">
    <property type="entry name" value="EAL"/>
    <property type="match status" value="1"/>
</dbReference>
<dbReference type="PROSITE" id="PS50887">
    <property type="entry name" value="GGDEF"/>
    <property type="match status" value="1"/>
</dbReference>
<dbReference type="EMBL" id="VOHE01000001">
    <property type="protein sequence ID" value="TWT21634.1"/>
    <property type="molecule type" value="Genomic_DNA"/>
</dbReference>
<dbReference type="InterPro" id="IPR000014">
    <property type="entry name" value="PAS"/>
</dbReference>
<feature type="domain" description="GGDEF" evidence="3">
    <location>
        <begin position="299"/>
        <end position="437"/>
    </location>
</feature>
<evidence type="ECO:0000259" key="1">
    <source>
        <dbReference type="PROSITE" id="PS50112"/>
    </source>
</evidence>
<gene>
    <name evidence="4" type="ORF">FQY79_00390</name>
</gene>
<dbReference type="CDD" id="cd01949">
    <property type="entry name" value="GGDEF"/>
    <property type="match status" value="1"/>
</dbReference>
<dbReference type="PROSITE" id="PS50112">
    <property type="entry name" value="PAS"/>
    <property type="match status" value="1"/>
</dbReference>
<dbReference type="SUPFAM" id="SSF141868">
    <property type="entry name" value="EAL domain-like"/>
    <property type="match status" value="1"/>
</dbReference>
<organism evidence="4 5">
    <name type="scientific">Luteimonas wenzhouensis</name>
    <dbReference type="NCBI Taxonomy" id="2599615"/>
    <lineage>
        <taxon>Bacteria</taxon>
        <taxon>Pseudomonadati</taxon>
        <taxon>Pseudomonadota</taxon>
        <taxon>Gammaproteobacteria</taxon>
        <taxon>Lysobacterales</taxon>
        <taxon>Lysobacteraceae</taxon>
        <taxon>Luteimonas</taxon>
    </lineage>
</organism>
<evidence type="ECO:0000259" key="2">
    <source>
        <dbReference type="PROSITE" id="PS50883"/>
    </source>
</evidence>
<dbReference type="Proteomes" id="UP000315949">
    <property type="component" value="Unassembled WGS sequence"/>
</dbReference>
<feature type="domain" description="PAS" evidence="1">
    <location>
        <begin position="163"/>
        <end position="213"/>
    </location>
</feature>
<dbReference type="NCBIfam" id="TIGR00254">
    <property type="entry name" value="GGDEF"/>
    <property type="match status" value="1"/>
</dbReference>
<name>A0A5C5U6P8_9GAMM</name>
<dbReference type="Pfam" id="PF00990">
    <property type="entry name" value="GGDEF"/>
    <property type="match status" value="1"/>
</dbReference>